<dbReference type="AlphaFoldDB" id="A0AAD5R975"/>
<organism evidence="1 2">
    <name type="scientific">Parelaphostrongylus tenuis</name>
    <name type="common">Meningeal worm</name>
    <dbReference type="NCBI Taxonomy" id="148309"/>
    <lineage>
        <taxon>Eukaryota</taxon>
        <taxon>Metazoa</taxon>
        <taxon>Ecdysozoa</taxon>
        <taxon>Nematoda</taxon>
        <taxon>Chromadorea</taxon>
        <taxon>Rhabditida</taxon>
        <taxon>Rhabditina</taxon>
        <taxon>Rhabditomorpha</taxon>
        <taxon>Strongyloidea</taxon>
        <taxon>Metastrongylidae</taxon>
        <taxon>Parelaphostrongylus</taxon>
    </lineage>
</organism>
<dbReference type="EMBL" id="JAHQIW010007041">
    <property type="protein sequence ID" value="KAJ1371778.1"/>
    <property type="molecule type" value="Genomic_DNA"/>
</dbReference>
<accession>A0AAD5R975</accession>
<keyword evidence="2" id="KW-1185">Reference proteome</keyword>
<proteinExistence type="predicted"/>
<comment type="caution">
    <text evidence="1">The sequence shown here is derived from an EMBL/GenBank/DDBJ whole genome shotgun (WGS) entry which is preliminary data.</text>
</comment>
<gene>
    <name evidence="1" type="ORF">KIN20_033783</name>
</gene>
<evidence type="ECO:0000313" key="2">
    <source>
        <dbReference type="Proteomes" id="UP001196413"/>
    </source>
</evidence>
<evidence type="ECO:0000313" key="1">
    <source>
        <dbReference type="EMBL" id="KAJ1371778.1"/>
    </source>
</evidence>
<sequence length="161" mass="17801">MRIGRISDSIVMDSMDGLPDEDRNVYTVNGHTSVELNRCTVPPLDQRRGNMRSCIVTTTKSCVDFTSQIAVQPHYTSERHVNGSAFAAVERKLRRETQRCCCSGSKEAPARLNLSGAVAAAVQRQLQREISTVLTQSQCRCNFNVNPQLCCCCSNKTADLT</sequence>
<name>A0AAD5R975_PARTN</name>
<protein>
    <submittedName>
        <fullName evidence="1">Uncharacterized protein</fullName>
    </submittedName>
</protein>
<dbReference type="Proteomes" id="UP001196413">
    <property type="component" value="Unassembled WGS sequence"/>
</dbReference>
<reference evidence="1" key="1">
    <citation type="submission" date="2021-06" db="EMBL/GenBank/DDBJ databases">
        <title>Parelaphostrongylus tenuis whole genome reference sequence.</title>
        <authorList>
            <person name="Garwood T.J."/>
            <person name="Larsen P.A."/>
            <person name="Fountain-Jones N.M."/>
            <person name="Garbe J.R."/>
            <person name="Macchietto M.G."/>
            <person name="Kania S.A."/>
            <person name="Gerhold R.W."/>
            <person name="Richards J.E."/>
            <person name="Wolf T.M."/>
        </authorList>
    </citation>
    <scope>NUCLEOTIDE SEQUENCE</scope>
    <source>
        <strain evidence="1">MNPRO001-30</strain>
        <tissue evidence="1">Meninges</tissue>
    </source>
</reference>